<accession>A0A835HP56</accession>
<keyword evidence="12" id="KW-0119">Carbohydrate metabolism</keyword>
<evidence type="ECO:0000256" key="5">
    <source>
        <dbReference type="ARBA" id="ARBA00022679"/>
    </source>
</evidence>
<dbReference type="EMBL" id="JADFTS010000006">
    <property type="protein sequence ID" value="KAF9602421.1"/>
    <property type="molecule type" value="Genomic_DNA"/>
</dbReference>
<gene>
    <name evidence="15" type="ORF">IFM89_027550</name>
</gene>
<comment type="caution">
    <text evidence="15">The sequence shown here is derived from an EMBL/GenBank/DDBJ whole genome shotgun (WGS) entry which is preliminary data.</text>
</comment>
<keyword evidence="9" id="KW-0472">Membrane</keyword>
<evidence type="ECO:0000256" key="2">
    <source>
        <dbReference type="ARBA" id="ARBA00004881"/>
    </source>
</evidence>
<dbReference type="GO" id="GO:0016020">
    <property type="term" value="C:membrane"/>
    <property type="evidence" value="ECO:0007669"/>
    <property type="project" value="UniProtKB-SubCell"/>
</dbReference>
<keyword evidence="7" id="KW-0735">Signal-anchor</keyword>
<evidence type="ECO:0000256" key="10">
    <source>
        <dbReference type="ARBA" id="ARBA00023180"/>
    </source>
</evidence>
<dbReference type="InterPro" id="IPR019378">
    <property type="entry name" value="GDP-Fuc_O-FucTrfase"/>
</dbReference>
<evidence type="ECO:0000256" key="9">
    <source>
        <dbReference type="ARBA" id="ARBA00023136"/>
    </source>
</evidence>
<evidence type="ECO:0000256" key="14">
    <source>
        <dbReference type="SAM" id="SignalP"/>
    </source>
</evidence>
<reference evidence="15 16" key="1">
    <citation type="submission" date="2020-10" db="EMBL/GenBank/DDBJ databases">
        <title>The Coptis chinensis genome and diversification of protoberbering-type alkaloids.</title>
        <authorList>
            <person name="Wang B."/>
            <person name="Shu S."/>
            <person name="Song C."/>
            <person name="Liu Y."/>
        </authorList>
    </citation>
    <scope>NUCLEOTIDE SEQUENCE [LARGE SCALE GENOMIC DNA]</scope>
    <source>
        <strain evidence="15">HL-2020</strain>
        <tissue evidence="15">Leaf</tissue>
    </source>
</reference>
<dbReference type="GO" id="GO:0016757">
    <property type="term" value="F:glycosyltransferase activity"/>
    <property type="evidence" value="ECO:0007669"/>
    <property type="project" value="UniProtKB-KW"/>
</dbReference>
<sequence length="209" mass="23536">MGISYLVDLILLMLVQGWVMNCLVYDRIKFRGVDDINFNLTDYEDDMKQICDMVAIAKLMNATLVLPSRTMSPFGILVILKIFSIWKHFIEVLKDDIDIVESLPPKYSGIKPLIKAPLFLGQRLIITEIWSPVLKAAQGHASVLRMRPQSYFMRLGSLAYEALPNRLAALDYIVALESDAFVYTYDGNMAKAKAGPGESKDSKRLSTPI</sequence>
<keyword evidence="8" id="KW-1133">Transmembrane helix</keyword>
<organism evidence="15 16">
    <name type="scientific">Coptis chinensis</name>
    <dbReference type="NCBI Taxonomy" id="261450"/>
    <lineage>
        <taxon>Eukaryota</taxon>
        <taxon>Viridiplantae</taxon>
        <taxon>Streptophyta</taxon>
        <taxon>Embryophyta</taxon>
        <taxon>Tracheophyta</taxon>
        <taxon>Spermatophyta</taxon>
        <taxon>Magnoliopsida</taxon>
        <taxon>Ranunculales</taxon>
        <taxon>Ranunculaceae</taxon>
        <taxon>Coptidoideae</taxon>
        <taxon>Coptis</taxon>
    </lineage>
</organism>
<evidence type="ECO:0000256" key="13">
    <source>
        <dbReference type="ARBA" id="ARBA00030350"/>
    </source>
</evidence>
<dbReference type="GO" id="GO:0006004">
    <property type="term" value="P:fucose metabolic process"/>
    <property type="evidence" value="ECO:0007669"/>
    <property type="project" value="UniProtKB-KW"/>
</dbReference>
<evidence type="ECO:0000256" key="6">
    <source>
        <dbReference type="ARBA" id="ARBA00022692"/>
    </source>
</evidence>
<comment type="pathway">
    <text evidence="2">Glycan metabolism.</text>
</comment>
<protein>
    <recommendedName>
        <fullName evidence="13">O-fucosyltransferase family protein</fullName>
    </recommendedName>
</protein>
<name>A0A835HP56_9MAGN</name>
<dbReference type="PANTHER" id="PTHR31741">
    <property type="entry name" value="OS02G0726500 PROTEIN-RELATED"/>
    <property type="match status" value="1"/>
</dbReference>
<keyword evidence="5" id="KW-0808">Transferase</keyword>
<evidence type="ECO:0000256" key="7">
    <source>
        <dbReference type="ARBA" id="ARBA00022968"/>
    </source>
</evidence>
<evidence type="ECO:0000256" key="8">
    <source>
        <dbReference type="ARBA" id="ARBA00022989"/>
    </source>
</evidence>
<feature type="non-terminal residue" evidence="15">
    <location>
        <position position="1"/>
    </location>
</feature>
<dbReference type="OrthoDB" id="782272at2759"/>
<keyword evidence="14" id="KW-0732">Signal</keyword>
<keyword evidence="4" id="KW-0328">Glycosyltransferase</keyword>
<evidence type="ECO:0000313" key="16">
    <source>
        <dbReference type="Proteomes" id="UP000631114"/>
    </source>
</evidence>
<dbReference type="Proteomes" id="UP000631114">
    <property type="component" value="Unassembled WGS sequence"/>
</dbReference>
<feature type="signal peptide" evidence="14">
    <location>
        <begin position="1"/>
        <end position="17"/>
    </location>
</feature>
<evidence type="ECO:0000256" key="3">
    <source>
        <dbReference type="ARBA" id="ARBA00007737"/>
    </source>
</evidence>
<dbReference type="GO" id="GO:0005737">
    <property type="term" value="C:cytoplasm"/>
    <property type="evidence" value="ECO:0007669"/>
    <property type="project" value="TreeGrafter"/>
</dbReference>
<dbReference type="Pfam" id="PF10250">
    <property type="entry name" value="O-FucT"/>
    <property type="match status" value="1"/>
</dbReference>
<evidence type="ECO:0000256" key="12">
    <source>
        <dbReference type="ARBA" id="ARBA00023277"/>
    </source>
</evidence>
<dbReference type="PANTHER" id="PTHR31741:SF4">
    <property type="entry name" value="O-FUCOSYLTRANSFERASE 28"/>
    <property type="match status" value="1"/>
</dbReference>
<dbReference type="AlphaFoldDB" id="A0A835HP56"/>
<evidence type="ECO:0000256" key="1">
    <source>
        <dbReference type="ARBA" id="ARBA00004606"/>
    </source>
</evidence>
<evidence type="ECO:0000313" key="15">
    <source>
        <dbReference type="EMBL" id="KAF9602421.1"/>
    </source>
</evidence>
<evidence type="ECO:0000256" key="11">
    <source>
        <dbReference type="ARBA" id="ARBA00023253"/>
    </source>
</evidence>
<keyword evidence="11" id="KW-0294">Fucose metabolism</keyword>
<keyword evidence="10" id="KW-0325">Glycoprotein</keyword>
<comment type="subcellular location">
    <subcellularLocation>
        <location evidence="1">Membrane</location>
        <topology evidence="1">Single-pass type II membrane protein</topology>
    </subcellularLocation>
</comment>
<feature type="chain" id="PRO_5032436155" description="O-fucosyltransferase family protein" evidence="14">
    <location>
        <begin position="18"/>
        <end position="209"/>
    </location>
</feature>
<comment type="similarity">
    <text evidence="3">Belongs to the glycosyltransferase GT106 family.</text>
</comment>
<evidence type="ECO:0000256" key="4">
    <source>
        <dbReference type="ARBA" id="ARBA00022676"/>
    </source>
</evidence>
<keyword evidence="16" id="KW-1185">Reference proteome</keyword>
<keyword evidence="6" id="KW-0812">Transmembrane</keyword>
<proteinExistence type="inferred from homology"/>